<gene>
    <name evidence="2" type="ORF">B296_00022341</name>
</gene>
<proteinExistence type="predicted"/>
<feature type="region of interest" description="Disordered" evidence="1">
    <location>
        <begin position="145"/>
        <end position="201"/>
    </location>
</feature>
<evidence type="ECO:0000256" key="1">
    <source>
        <dbReference type="SAM" id="MobiDB-lite"/>
    </source>
</evidence>
<protein>
    <submittedName>
        <fullName evidence="2">Uncharacterized protein</fullName>
    </submittedName>
</protein>
<evidence type="ECO:0000313" key="2">
    <source>
        <dbReference type="EMBL" id="RRT40698.1"/>
    </source>
</evidence>
<organism evidence="2 3">
    <name type="scientific">Ensete ventricosum</name>
    <name type="common">Abyssinian banana</name>
    <name type="synonym">Musa ensete</name>
    <dbReference type="NCBI Taxonomy" id="4639"/>
    <lineage>
        <taxon>Eukaryota</taxon>
        <taxon>Viridiplantae</taxon>
        <taxon>Streptophyta</taxon>
        <taxon>Embryophyta</taxon>
        <taxon>Tracheophyta</taxon>
        <taxon>Spermatophyta</taxon>
        <taxon>Magnoliopsida</taxon>
        <taxon>Liliopsida</taxon>
        <taxon>Zingiberales</taxon>
        <taxon>Musaceae</taxon>
        <taxon>Ensete</taxon>
    </lineage>
</organism>
<dbReference type="EMBL" id="AMZH03019179">
    <property type="protein sequence ID" value="RRT40698.1"/>
    <property type="molecule type" value="Genomic_DNA"/>
</dbReference>
<feature type="region of interest" description="Disordered" evidence="1">
    <location>
        <begin position="1"/>
        <end position="21"/>
    </location>
</feature>
<reference evidence="2 3" key="1">
    <citation type="journal article" date="2014" name="Agronomy (Basel)">
        <title>A Draft Genome Sequence for Ensete ventricosum, the Drought-Tolerant Tree Against Hunger.</title>
        <authorList>
            <person name="Harrison J."/>
            <person name="Moore K.A."/>
            <person name="Paszkiewicz K."/>
            <person name="Jones T."/>
            <person name="Grant M."/>
            <person name="Ambacheew D."/>
            <person name="Muzemil S."/>
            <person name="Studholme D.J."/>
        </authorList>
    </citation>
    <scope>NUCLEOTIDE SEQUENCE [LARGE SCALE GENOMIC DNA]</scope>
</reference>
<sequence>MGQAASCSGTSTSDSRSDADLVPQADVASSEVLVQGRGAPSNNKGWKLRFIFVSRRQGWDFGVEWSAHPISNVLPNLSDEEVNTVEQLKGILSASRAVRNLTEEWLVEAGLSPASRGMPRISVKLHYLISRHMVGSAEMEIPIEEARGVPEASRKRRGGDSTGQKRKDRRRSPHKADRASRGKGSADASVEPPAPRPRLKSVRELCSAQAGVDGRDYHAIRMCNLPKQASDAPLDPDLRLLAHGTPVWQSEEASTTYIRGMLFSRLASDLYTLPSEVLMDGATKAMVLPSASGSSSMKQTVVGSRSESAIQERQLVDLRERLGDSEGQLRGARARVHQMETELLDLARSTEALREDLPKRAIEEYKESLGFKMGLVRMGRISLEYGYQLALTRLQARHPGVEIELDPFITLPEDADVTMTDEQPFDDSLLPPEE</sequence>
<feature type="compositionally biased region" description="Basic residues" evidence="1">
    <location>
        <begin position="164"/>
        <end position="173"/>
    </location>
</feature>
<dbReference type="Proteomes" id="UP000287651">
    <property type="component" value="Unassembled WGS sequence"/>
</dbReference>
<name>A0A426XMG3_ENSVE</name>
<accession>A0A426XMG3</accession>
<feature type="compositionally biased region" description="Low complexity" evidence="1">
    <location>
        <begin position="1"/>
        <end position="14"/>
    </location>
</feature>
<feature type="region of interest" description="Disordered" evidence="1">
    <location>
        <begin position="415"/>
        <end position="434"/>
    </location>
</feature>
<dbReference type="AlphaFoldDB" id="A0A426XMG3"/>
<evidence type="ECO:0000313" key="3">
    <source>
        <dbReference type="Proteomes" id="UP000287651"/>
    </source>
</evidence>
<comment type="caution">
    <text evidence="2">The sequence shown here is derived from an EMBL/GenBank/DDBJ whole genome shotgun (WGS) entry which is preliminary data.</text>
</comment>